<dbReference type="EMBL" id="LAZR01028241">
    <property type="protein sequence ID" value="KKL63232.1"/>
    <property type="molecule type" value="Genomic_DNA"/>
</dbReference>
<dbReference type="AlphaFoldDB" id="A0A0F9GJ57"/>
<feature type="compositionally biased region" description="Basic and acidic residues" evidence="1">
    <location>
        <begin position="74"/>
        <end position="83"/>
    </location>
</feature>
<feature type="non-terminal residue" evidence="2">
    <location>
        <position position="1"/>
    </location>
</feature>
<accession>A0A0F9GJ57</accession>
<protein>
    <submittedName>
        <fullName evidence="2">Uncharacterized protein</fullName>
    </submittedName>
</protein>
<evidence type="ECO:0000313" key="2">
    <source>
        <dbReference type="EMBL" id="KKL63232.1"/>
    </source>
</evidence>
<gene>
    <name evidence="2" type="ORF">LCGC14_2177190</name>
</gene>
<comment type="caution">
    <text evidence="2">The sequence shown here is derived from an EMBL/GenBank/DDBJ whole genome shotgun (WGS) entry which is preliminary data.</text>
</comment>
<sequence length="135" mass="15015">RNTDINDALKELLDPLDATKKFLDGLILAFNEAERQKVRQAEDIERKRRELAELEGKPAPAPTPLPAQPQAVTRGEHTQSSERMITKYEVMDFTLLPDEYKTVDVGKLTRAVKAGGMTLAIAGVRIYQEPILATG</sequence>
<organism evidence="2">
    <name type="scientific">marine sediment metagenome</name>
    <dbReference type="NCBI Taxonomy" id="412755"/>
    <lineage>
        <taxon>unclassified sequences</taxon>
        <taxon>metagenomes</taxon>
        <taxon>ecological metagenomes</taxon>
    </lineage>
</organism>
<feature type="region of interest" description="Disordered" evidence="1">
    <location>
        <begin position="49"/>
        <end position="83"/>
    </location>
</feature>
<name>A0A0F9GJ57_9ZZZZ</name>
<proteinExistence type="predicted"/>
<reference evidence="2" key="1">
    <citation type="journal article" date="2015" name="Nature">
        <title>Complex archaea that bridge the gap between prokaryotes and eukaryotes.</title>
        <authorList>
            <person name="Spang A."/>
            <person name="Saw J.H."/>
            <person name="Jorgensen S.L."/>
            <person name="Zaremba-Niedzwiedzka K."/>
            <person name="Martijn J."/>
            <person name="Lind A.E."/>
            <person name="van Eijk R."/>
            <person name="Schleper C."/>
            <person name="Guy L."/>
            <person name="Ettema T.J."/>
        </authorList>
    </citation>
    <scope>NUCLEOTIDE SEQUENCE</scope>
</reference>
<evidence type="ECO:0000256" key="1">
    <source>
        <dbReference type="SAM" id="MobiDB-lite"/>
    </source>
</evidence>